<evidence type="ECO:0000256" key="1">
    <source>
        <dbReference type="SAM" id="MobiDB-lite"/>
    </source>
</evidence>
<keyword evidence="3" id="KW-1185">Reference proteome</keyword>
<name>A0A2T3AFK1_9PEZI</name>
<protein>
    <submittedName>
        <fullName evidence="2">Uncharacterized protein</fullName>
    </submittedName>
</protein>
<reference evidence="2 3" key="1">
    <citation type="journal article" date="2018" name="Mycol. Prog.">
        <title>Coniella lustricola, a new species from submerged detritus.</title>
        <authorList>
            <person name="Raudabaugh D.B."/>
            <person name="Iturriaga T."/>
            <person name="Carver A."/>
            <person name="Mondo S."/>
            <person name="Pangilinan J."/>
            <person name="Lipzen A."/>
            <person name="He G."/>
            <person name="Amirebrahimi M."/>
            <person name="Grigoriev I.V."/>
            <person name="Miller A.N."/>
        </authorList>
    </citation>
    <scope>NUCLEOTIDE SEQUENCE [LARGE SCALE GENOMIC DNA]</scope>
    <source>
        <strain evidence="2 3">B22-T-1</strain>
    </source>
</reference>
<evidence type="ECO:0000313" key="3">
    <source>
        <dbReference type="Proteomes" id="UP000241462"/>
    </source>
</evidence>
<proteinExistence type="predicted"/>
<evidence type="ECO:0000313" key="2">
    <source>
        <dbReference type="EMBL" id="PSR94594.1"/>
    </source>
</evidence>
<organism evidence="2 3">
    <name type="scientific">Coniella lustricola</name>
    <dbReference type="NCBI Taxonomy" id="2025994"/>
    <lineage>
        <taxon>Eukaryota</taxon>
        <taxon>Fungi</taxon>
        <taxon>Dikarya</taxon>
        <taxon>Ascomycota</taxon>
        <taxon>Pezizomycotina</taxon>
        <taxon>Sordariomycetes</taxon>
        <taxon>Sordariomycetidae</taxon>
        <taxon>Diaporthales</taxon>
        <taxon>Schizoparmaceae</taxon>
        <taxon>Coniella</taxon>
    </lineage>
</organism>
<dbReference type="EMBL" id="KZ678396">
    <property type="protein sequence ID" value="PSR94594.1"/>
    <property type="molecule type" value="Genomic_DNA"/>
</dbReference>
<sequence>MNAPPVLRPLRAILQRRLQTITSRPVRTPYYVHASNKYRAQLRYNSSNSDQTPKSSEPAENSSSEHAIRSETATTTSPVEDVQATQAQAVGETTSAKVEYVSVPVPEEQEEVAELAIPRLDGLFVKSAFQRLKVADEEIQIGIAEAAPLRILLLSRGLSRLQRHKRLSPSP</sequence>
<gene>
    <name evidence="2" type="ORF">BD289DRAFT_130521</name>
</gene>
<accession>A0A2T3AFK1</accession>
<dbReference type="InParanoid" id="A0A2T3AFK1"/>
<feature type="region of interest" description="Disordered" evidence="1">
    <location>
        <begin position="43"/>
        <end position="81"/>
    </location>
</feature>
<dbReference type="AlphaFoldDB" id="A0A2T3AFK1"/>
<dbReference type="Proteomes" id="UP000241462">
    <property type="component" value="Unassembled WGS sequence"/>
</dbReference>